<organism evidence="1 2">
    <name type="scientific">Imperialibacter roseus</name>
    <dbReference type="NCBI Taxonomy" id="1324217"/>
    <lineage>
        <taxon>Bacteria</taxon>
        <taxon>Pseudomonadati</taxon>
        <taxon>Bacteroidota</taxon>
        <taxon>Cytophagia</taxon>
        <taxon>Cytophagales</taxon>
        <taxon>Flammeovirgaceae</taxon>
        <taxon>Imperialibacter</taxon>
    </lineage>
</organism>
<sequence>MEKNKPYTYLVENETGKYYRIHIAIELFDYAIDKNQIEIYENVPLNDHENPKRRRTPLDPYYLPHIFKSLISIPLIPKKGNSGLWSSYYDFTYDDIKRDDKIQRSEFVQVIVDPLDGTISHDGSSTGHYGDPDD</sequence>
<protein>
    <submittedName>
        <fullName evidence="1">Uncharacterized protein</fullName>
    </submittedName>
</protein>
<dbReference type="RefSeq" id="WP_317491834.1">
    <property type="nucleotide sequence ID" value="NZ_CP136051.1"/>
</dbReference>
<gene>
    <name evidence="1" type="ORF">RT717_11255</name>
</gene>
<proteinExistence type="predicted"/>
<keyword evidence="2" id="KW-1185">Reference proteome</keyword>
<evidence type="ECO:0000313" key="2">
    <source>
        <dbReference type="Proteomes" id="UP001302349"/>
    </source>
</evidence>
<reference evidence="1 2" key="1">
    <citation type="journal article" date="2023" name="Microbiol. Resour. Announc.">
        <title>Complete Genome Sequence of Imperialibacter roseus strain P4T.</title>
        <authorList>
            <person name="Tizabi D.R."/>
            <person name="Bachvaroff T."/>
            <person name="Hill R.T."/>
        </authorList>
    </citation>
    <scope>NUCLEOTIDE SEQUENCE [LARGE SCALE GENOMIC DNA]</scope>
    <source>
        <strain evidence="1 2">P4T</strain>
    </source>
</reference>
<name>A0ABZ0IW57_9BACT</name>
<dbReference type="Proteomes" id="UP001302349">
    <property type="component" value="Chromosome"/>
</dbReference>
<accession>A0ABZ0IW57</accession>
<evidence type="ECO:0000313" key="1">
    <source>
        <dbReference type="EMBL" id="WOK09214.1"/>
    </source>
</evidence>
<dbReference type="EMBL" id="CP136051">
    <property type="protein sequence ID" value="WOK09214.1"/>
    <property type="molecule type" value="Genomic_DNA"/>
</dbReference>